<reference evidence="2" key="2">
    <citation type="submission" date="2020-11" db="EMBL/GenBank/DDBJ databases">
        <authorList>
            <person name="McCartney M.A."/>
            <person name="Auch B."/>
            <person name="Kono T."/>
            <person name="Mallez S."/>
            <person name="Becker A."/>
            <person name="Gohl D.M."/>
            <person name="Silverstein K.A.T."/>
            <person name="Koren S."/>
            <person name="Bechman K.B."/>
            <person name="Herman A."/>
            <person name="Abrahante J.E."/>
            <person name="Garbe J."/>
        </authorList>
    </citation>
    <scope>NUCLEOTIDE SEQUENCE</scope>
    <source>
        <strain evidence="2">Duluth1</strain>
        <tissue evidence="2">Whole animal</tissue>
    </source>
</reference>
<dbReference type="EMBL" id="JAIWYP010000016">
    <property type="protein sequence ID" value="KAH3696087.1"/>
    <property type="molecule type" value="Genomic_DNA"/>
</dbReference>
<sequence>MAELAQVSSLETELTRLRTLVAEVETRDAEIARLRNELETMSKQQAAVSTSAEEESPEKLKEVVLVWF</sequence>
<comment type="caution">
    <text evidence="2">The sequence shown here is derived from an EMBL/GenBank/DDBJ whole genome shotgun (WGS) entry which is preliminary data.</text>
</comment>
<reference evidence="2" key="1">
    <citation type="journal article" date="2019" name="bioRxiv">
        <title>The Genome of the Zebra Mussel, Dreissena polymorpha: A Resource for Invasive Species Research.</title>
        <authorList>
            <person name="McCartney M.A."/>
            <person name="Auch B."/>
            <person name="Kono T."/>
            <person name="Mallez S."/>
            <person name="Zhang Y."/>
            <person name="Obille A."/>
            <person name="Becker A."/>
            <person name="Abrahante J.E."/>
            <person name="Garbe J."/>
            <person name="Badalamenti J.P."/>
            <person name="Herman A."/>
            <person name="Mangelson H."/>
            <person name="Liachko I."/>
            <person name="Sullivan S."/>
            <person name="Sone E.D."/>
            <person name="Koren S."/>
            <person name="Silverstein K.A.T."/>
            <person name="Beckman K.B."/>
            <person name="Gohl D.M."/>
        </authorList>
    </citation>
    <scope>NUCLEOTIDE SEQUENCE</scope>
    <source>
        <strain evidence="2">Duluth1</strain>
        <tissue evidence="2">Whole animal</tissue>
    </source>
</reference>
<evidence type="ECO:0000256" key="1">
    <source>
        <dbReference type="SAM" id="Coils"/>
    </source>
</evidence>
<accession>A0A9D3YA37</accession>
<feature type="coiled-coil region" evidence="1">
    <location>
        <begin position="7"/>
        <end position="44"/>
    </location>
</feature>
<evidence type="ECO:0000313" key="2">
    <source>
        <dbReference type="EMBL" id="KAH3696087.1"/>
    </source>
</evidence>
<dbReference type="AlphaFoldDB" id="A0A9D3YA37"/>
<name>A0A9D3YA37_DREPO</name>
<proteinExistence type="predicted"/>
<keyword evidence="3" id="KW-1185">Reference proteome</keyword>
<gene>
    <name evidence="2" type="ORF">DPMN_083550</name>
</gene>
<protein>
    <submittedName>
        <fullName evidence="2">Uncharacterized protein</fullName>
    </submittedName>
</protein>
<organism evidence="2 3">
    <name type="scientific">Dreissena polymorpha</name>
    <name type="common">Zebra mussel</name>
    <name type="synonym">Mytilus polymorpha</name>
    <dbReference type="NCBI Taxonomy" id="45954"/>
    <lineage>
        <taxon>Eukaryota</taxon>
        <taxon>Metazoa</taxon>
        <taxon>Spiralia</taxon>
        <taxon>Lophotrochozoa</taxon>
        <taxon>Mollusca</taxon>
        <taxon>Bivalvia</taxon>
        <taxon>Autobranchia</taxon>
        <taxon>Heteroconchia</taxon>
        <taxon>Euheterodonta</taxon>
        <taxon>Imparidentia</taxon>
        <taxon>Neoheterodontei</taxon>
        <taxon>Myida</taxon>
        <taxon>Dreissenoidea</taxon>
        <taxon>Dreissenidae</taxon>
        <taxon>Dreissena</taxon>
    </lineage>
</organism>
<dbReference type="Proteomes" id="UP000828390">
    <property type="component" value="Unassembled WGS sequence"/>
</dbReference>
<evidence type="ECO:0000313" key="3">
    <source>
        <dbReference type="Proteomes" id="UP000828390"/>
    </source>
</evidence>
<keyword evidence="1" id="KW-0175">Coiled coil</keyword>